<protein>
    <recommendedName>
        <fullName evidence="2">Ice-binding protein C-terminal domain-containing protein</fullName>
    </recommendedName>
</protein>
<feature type="chain" id="PRO_5043311039" description="Ice-binding protein C-terminal domain-containing protein" evidence="1">
    <location>
        <begin position="20"/>
        <end position="243"/>
    </location>
</feature>
<dbReference type="NCBIfam" id="TIGR02595">
    <property type="entry name" value="PEP_CTERM"/>
    <property type="match status" value="1"/>
</dbReference>
<sequence>MKMKYTIAALAVTTLTAQAVITVTKDSADFAQNYDGNEIYDGTSYVNGWAAAGGITAQSTSGSVLTLTDGTNGWVEHNTGDPIVSLGATSGWTLEVTLGMDGTDGIALWQDGSNGANGALIYVGANGIGTNGNGTSTNQDISAVSNIGVHTFRLAYDTSSATINIWRDGVFVTDTAVTTNPGGGPRLIIGDCCSNASTGVLFDTIDIHNISYDITGGFAPVPEPSSAALLGLGGIALILRRRK</sequence>
<feature type="domain" description="Ice-binding protein C-terminal" evidence="2">
    <location>
        <begin position="220"/>
        <end position="242"/>
    </location>
</feature>
<dbReference type="Pfam" id="PF07589">
    <property type="entry name" value="PEP-CTERM"/>
    <property type="match status" value="1"/>
</dbReference>
<dbReference type="KEGG" id="osu:NT6N_35770"/>
<organism evidence="3">
    <name type="scientific">Oceaniferula spumae</name>
    <dbReference type="NCBI Taxonomy" id="2979115"/>
    <lineage>
        <taxon>Bacteria</taxon>
        <taxon>Pseudomonadati</taxon>
        <taxon>Verrucomicrobiota</taxon>
        <taxon>Verrucomicrobiia</taxon>
        <taxon>Verrucomicrobiales</taxon>
        <taxon>Verrucomicrobiaceae</taxon>
        <taxon>Oceaniferula</taxon>
    </lineage>
</organism>
<dbReference type="EMBL" id="AP026866">
    <property type="protein sequence ID" value="BDS08537.1"/>
    <property type="molecule type" value="Genomic_DNA"/>
</dbReference>
<accession>A0AAT9FRL9</accession>
<evidence type="ECO:0000256" key="1">
    <source>
        <dbReference type="SAM" id="SignalP"/>
    </source>
</evidence>
<evidence type="ECO:0000313" key="3">
    <source>
        <dbReference type="EMBL" id="BDS08537.1"/>
    </source>
</evidence>
<reference evidence="3" key="1">
    <citation type="submission" date="2024-07" db="EMBL/GenBank/DDBJ databases">
        <title>Complete genome sequence of Verrucomicrobiaceae bacterium NT6N.</title>
        <authorList>
            <person name="Huang C."/>
            <person name="Takami H."/>
            <person name="Hamasaki K."/>
        </authorList>
    </citation>
    <scope>NUCLEOTIDE SEQUENCE</scope>
    <source>
        <strain evidence="3">NT6N</strain>
    </source>
</reference>
<dbReference type="InterPro" id="IPR013320">
    <property type="entry name" value="ConA-like_dom_sf"/>
</dbReference>
<dbReference type="SUPFAM" id="SSF49899">
    <property type="entry name" value="Concanavalin A-like lectins/glucanases"/>
    <property type="match status" value="1"/>
</dbReference>
<dbReference type="InterPro" id="IPR013424">
    <property type="entry name" value="Ice-binding_C"/>
</dbReference>
<evidence type="ECO:0000259" key="2">
    <source>
        <dbReference type="Pfam" id="PF07589"/>
    </source>
</evidence>
<gene>
    <name evidence="3" type="ORF">NT6N_35770</name>
</gene>
<feature type="signal peptide" evidence="1">
    <location>
        <begin position="1"/>
        <end position="19"/>
    </location>
</feature>
<name>A0AAT9FRL9_9BACT</name>
<dbReference type="AlphaFoldDB" id="A0AAT9FRL9"/>
<proteinExistence type="predicted"/>
<keyword evidence="1" id="KW-0732">Signal</keyword>